<feature type="compositionally biased region" description="Polar residues" evidence="1">
    <location>
        <begin position="21"/>
        <end position="31"/>
    </location>
</feature>
<accession>A0A4U1JMR1</accession>
<dbReference type="OrthoDB" id="7773569at2"/>
<feature type="region of interest" description="Disordered" evidence="1">
    <location>
        <begin position="1"/>
        <end position="31"/>
    </location>
</feature>
<reference evidence="2 3" key="1">
    <citation type="submission" date="2019-04" db="EMBL/GenBank/DDBJ databases">
        <title>Draft Whole-Genome sequence of the purple photosynthetic bacterium Rhodobacter capsulatus SP108 with an indigenous class A beta-lactamase.</title>
        <authorList>
            <person name="Robertson S."/>
            <person name="Meyer T.E."/>
            <person name="Kyndt J.A."/>
        </authorList>
    </citation>
    <scope>NUCLEOTIDE SEQUENCE [LARGE SCALE GENOMIC DNA]</scope>
    <source>
        <strain evidence="2 3">SP108</strain>
    </source>
</reference>
<evidence type="ECO:0000313" key="3">
    <source>
        <dbReference type="Proteomes" id="UP000310597"/>
    </source>
</evidence>
<dbReference type="AlphaFoldDB" id="A0A4U1JMR1"/>
<evidence type="ECO:0000313" key="2">
    <source>
        <dbReference type="EMBL" id="TKD15683.1"/>
    </source>
</evidence>
<proteinExistence type="predicted"/>
<dbReference type="EMBL" id="SWJZ01000076">
    <property type="protein sequence ID" value="TKD15683.1"/>
    <property type="molecule type" value="Genomic_DNA"/>
</dbReference>
<comment type="caution">
    <text evidence="2">The sequence shown here is derived from an EMBL/GenBank/DDBJ whole genome shotgun (WGS) entry which is preliminary data.</text>
</comment>
<evidence type="ECO:0000256" key="1">
    <source>
        <dbReference type="SAM" id="MobiDB-lite"/>
    </source>
</evidence>
<name>A0A4U1JMR1_RHOCA</name>
<dbReference type="Proteomes" id="UP000310597">
    <property type="component" value="Unassembled WGS sequence"/>
</dbReference>
<gene>
    <name evidence="2" type="ORF">FBT96_15950</name>
</gene>
<protein>
    <submittedName>
        <fullName evidence="2">Uncharacterized protein</fullName>
    </submittedName>
</protein>
<sequence>MTASATGKAIQMPRTPRIADNSMTSAGDSSQVSAVRERVQITFSNSEALDFKGHGGDVLFYNYSTASKGAPALFVVSLRSAEWIKVRFGGREHRFSLEGSAKGLDAIHPCLQ</sequence>
<organism evidence="2 3">
    <name type="scientific">Rhodobacter capsulatus</name>
    <name type="common">Rhodopseudomonas capsulata</name>
    <dbReference type="NCBI Taxonomy" id="1061"/>
    <lineage>
        <taxon>Bacteria</taxon>
        <taxon>Pseudomonadati</taxon>
        <taxon>Pseudomonadota</taxon>
        <taxon>Alphaproteobacteria</taxon>
        <taxon>Rhodobacterales</taxon>
        <taxon>Rhodobacter group</taxon>
        <taxon>Rhodobacter</taxon>
    </lineage>
</organism>